<name>A0A517XW91_9BACT</name>
<dbReference type="InterPro" id="IPR000601">
    <property type="entry name" value="PKD_dom"/>
</dbReference>
<dbReference type="KEGG" id="uli:ETAA1_37510"/>
<proteinExistence type="predicted"/>
<dbReference type="InterPro" id="IPR035986">
    <property type="entry name" value="PKD_dom_sf"/>
</dbReference>
<dbReference type="InterPro" id="IPR050570">
    <property type="entry name" value="Cell_wall_metabolism_enzyme"/>
</dbReference>
<accession>A0A517XW91</accession>
<evidence type="ECO:0000259" key="2">
    <source>
        <dbReference type="PROSITE" id="PS50093"/>
    </source>
</evidence>
<dbReference type="GO" id="GO:0004222">
    <property type="term" value="F:metalloendopeptidase activity"/>
    <property type="evidence" value="ECO:0007669"/>
    <property type="project" value="TreeGrafter"/>
</dbReference>
<dbReference type="Proteomes" id="UP000319576">
    <property type="component" value="Chromosome"/>
</dbReference>
<gene>
    <name evidence="3" type="ORF">ETAA1_37510</name>
</gene>
<dbReference type="InterPro" id="IPR013783">
    <property type="entry name" value="Ig-like_fold"/>
</dbReference>
<dbReference type="SMART" id="SM00089">
    <property type="entry name" value="PKD"/>
    <property type="match status" value="2"/>
</dbReference>
<keyword evidence="1" id="KW-0732">Signal</keyword>
<evidence type="ECO:0000313" key="3">
    <source>
        <dbReference type="EMBL" id="QDU21778.1"/>
    </source>
</evidence>
<dbReference type="EMBL" id="CP036273">
    <property type="protein sequence ID" value="QDU21778.1"/>
    <property type="molecule type" value="Genomic_DNA"/>
</dbReference>
<dbReference type="SUPFAM" id="SSF49299">
    <property type="entry name" value="PKD domain"/>
    <property type="match status" value="2"/>
</dbReference>
<feature type="chain" id="PRO_5021977603" evidence="1">
    <location>
        <begin position="21"/>
        <end position="495"/>
    </location>
</feature>
<feature type="signal peptide" evidence="1">
    <location>
        <begin position="1"/>
        <end position="20"/>
    </location>
</feature>
<dbReference type="PROSITE" id="PS50093">
    <property type="entry name" value="PKD"/>
    <property type="match status" value="2"/>
</dbReference>
<dbReference type="InterPro" id="IPR022409">
    <property type="entry name" value="PKD/Chitinase_dom"/>
</dbReference>
<dbReference type="PANTHER" id="PTHR21666:SF270">
    <property type="entry name" value="MUREIN HYDROLASE ACTIVATOR ENVC"/>
    <property type="match status" value="1"/>
</dbReference>
<dbReference type="PANTHER" id="PTHR21666">
    <property type="entry name" value="PEPTIDASE-RELATED"/>
    <property type="match status" value="1"/>
</dbReference>
<sequence precursor="true">MTRAGILCLLAFPCPVGLTAADPRPTVTPLMRTADLNLGESQEVELATGQKAVVKLLDLKETRDEIRGAVRVAEVTVEVNGKTVRLVSGNYRLPVTVAGVQIDCSVTRGFRERTSTGNVWGLEKDARVRLWPEGSPLMNASTFRYPAKQRWFASGTQMANEPVHVDGGEVPGNRPIYYHYGLDIGGAEGLVEVVAATDGEVVSSGMDAIPDFKATPVSPRYDVVYLRDARGWYYRYSHLHTIDPAIKRGAKVKMGQKVGLLGKEGGSGGWSHLHFDITARQPSGKWGIVEGYAFLWEAYIAEHKPKLLAAARPHQLAKVGDKVTLDAGRSWAAEPGKKTFEWTFTDGKTATGERVERTYGKPGVYSEVLKFTDSAGRVDYDFAVVNVLDTDTPDKLPPSIHAAYAPTTGIKPGDNVTFLVRTFRTVEGKEVWDFGDGSPQVEVRSDGNAVMLAKDGYARTVHRYDKAGHYLVRVERSNGRGETAVARLHVRVGTE</sequence>
<feature type="domain" description="PKD" evidence="2">
    <location>
        <begin position="432"/>
        <end position="495"/>
    </location>
</feature>
<dbReference type="Pfam" id="PF00801">
    <property type="entry name" value="PKD"/>
    <property type="match status" value="1"/>
</dbReference>
<organism evidence="3 4">
    <name type="scientific">Urbifossiella limnaea</name>
    <dbReference type="NCBI Taxonomy" id="2528023"/>
    <lineage>
        <taxon>Bacteria</taxon>
        <taxon>Pseudomonadati</taxon>
        <taxon>Planctomycetota</taxon>
        <taxon>Planctomycetia</taxon>
        <taxon>Gemmatales</taxon>
        <taxon>Gemmataceae</taxon>
        <taxon>Urbifossiella</taxon>
    </lineage>
</organism>
<dbReference type="Gene3D" id="2.60.40.10">
    <property type="entry name" value="Immunoglobulins"/>
    <property type="match status" value="2"/>
</dbReference>
<keyword evidence="4" id="KW-1185">Reference proteome</keyword>
<dbReference type="CDD" id="cd00146">
    <property type="entry name" value="PKD"/>
    <property type="match status" value="2"/>
</dbReference>
<dbReference type="AlphaFoldDB" id="A0A517XW91"/>
<protein>
    <submittedName>
        <fullName evidence="3">Putative peptidase</fullName>
    </submittedName>
</protein>
<reference evidence="3 4" key="1">
    <citation type="submission" date="2019-02" db="EMBL/GenBank/DDBJ databases">
        <title>Deep-cultivation of Planctomycetes and their phenomic and genomic characterization uncovers novel biology.</title>
        <authorList>
            <person name="Wiegand S."/>
            <person name="Jogler M."/>
            <person name="Boedeker C."/>
            <person name="Pinto D."/>
            <person name="Vollmers J."/>
            <person name="Rivas-Marin E."/>
            <person name="Kohn T."/>
            <person name="Peeters S.H."/>
            <person name="Heuer A."/>
            <person name="Rast P."/>
            <person name="Oberbeckmann S."/>
            <person name="Bunk B."/>
            <person name="Jeske O."/>
            <person name="Meyerdierks A."/>
            <person name="Storesund J.E."/>
            <person name="Kallscheuer N."/>
            <person name="Luecker S."/>
            <person name="Lage O.M."/>
            <person name="Pohl T."/>
            <person name="Merkel B.J."/>
            <person name="Hornburger P."/>
            <person name="Mueller R.-W."/>
            <person name="Bruemmer F."/>
            <person name="Labrenz M."/>
            <person name="Spormann A.M."/>
            <person name="Op den Camp H."/>
            <person name="Overmann J."/>
            <person name="Amann R."/>
            <person name="Jetten M.S.M."/>
            <person name="Mascher T."/>
            <person name="Medema M.H."/>
            <person name="Devos D.P."/>
            <person name="Kaster A.-K."/>
            <person name="Ovreas L."/>
            <person name="Rohde M."/>
            <person name="Galperin M.Y."/>
            <person name="Jogler C."/>
        </authorList>
    </citation>
    <scope>NUCLEOTIDE SEQUENCE [LARGE SCALE GENOMIC DNA]</scope>
    <source>
        <strain evidence="3 4">ETA_A1</strain>
    </source>
</reference>
<dbReference type="InterPro" id="IPR016047">
    <property type="entry name" value="M23ase_b-sheet_dom"/>
</dbReference>
<dbReference type="InterPro" id="IPR011055">
    <property type="entry name" value="Dup_hybrid_motif"/>
</dbReference>
<dbReference type="CDD" id="cd12797">
    <property type="entry name" value="M23_peptidase"/>
    <property type="match status" value="1"/>
</dbReference>
<evidence type="ECO:0000313" key="4">
    <source>
        <dbReference type="Proteomes" id="UP000319576"/>
    </source>
</evidence>
<dbReference type="Gene3D" id="2.70.70.10">
    <property type="entry name" value="Glucose Permease (Domain IIA)"/>
    <property type="match status" value="1"/>
</dbReference>
<dbReference type="Pfam" id="PF01551">
    <property type="entry name" value="Peptidase_M23"/>
    <property type="match status" value="1"/>
</dbReference>
<dbReference type="SUPFAM" id="SSF51261">
    <property type="entry name" value="Duplicated hybrid motif"/>
    <property type="match status" value="1"/>
</dbReference>
<feature type="domain" description="PKD" evidence="2">
    <location>
        <begin position="332"/>
        <end position="376"/>
    </location>
</feature>
<dbReference type="OrthoDB" id="244125at2"/>
<evidence type="ECO:0000256" key="1">
    <source>
        <dbReference type="SAM" id="SignalP"/>
    </source>
</evidence>
<dbReference type="Pfam" id="PF18911">
    <property type="entry name" value="PKD_4"/>
    <property type="match status" value="1"/>
</dbReference>